<dbReference type="RefSeq" id="WP_139217431.1">
    <property type="nucleotide sequence ID" value="NZ_FOVW01000002.1"/>
</dbReference>
<reference evidence="3" key="1">
    <citation type="submission" date="2016-10" db="EMBL/GenBank/DDBJ databases">
        <authorList>
            <person name="Varghese N."/>
            <person name="Submissions S."/>
        </authorList>
    </citation>
    <scope>NUCLEOTIDE SEQUENCE [LARGE SCALE GENOMIC DNA]</scope>
    <source>
        <strain evidence="3">DSM 15282</strain>
    </source>
</reference>
<keyword evidence="1" id="KW-0732">Signal</keyword>
<name>A0A1I5C938_9BACT</name>
<evidence type="ECO:0008006" key="4">
    <source>
        <dbReference type="Google" id="ProtNLM"/>
    </source>
</evidence>
<dbReference type="AlphaFoldDB" id="A0A1I5C938"/>
<sequence length="209" mass="23520">MKNAGKVTLLTFLIFSSLAILPMSCTNFCNDSCGCGPVFDIKDFRILSFETLSLTTDGQQVSPSTVLPYSTITKSFRIKETQTLAYFESNPSYFTFGTAMACSPPLPKSAEKMIGIQIINTREVILGNGEVIKVGQDISNYFQMNYFFNNTTRSIDQFLENGLTVFRDDLFKLVWNKDPGKEIELEFSLRIMMEGGLEFNLANEILSIR</sequence>
<keyword evidence="3" id="KW-1185">Reference proteome</keyword>
<protein>
    <recommendedName>
        <fullName evidence="4">Lipoprotein</fullName>
    </recommendedName>
</protein>
<feature type="chain" id="PRO_5011521770" description="Lipoprotein" evidence="1">
    <location>
        <begin position="20"/>
        <end position="209"/>
    </location>
</feature>
<proteinExistence type="predicted"/>
<feature type="signal peptide" evidence="1">
    <location>
        <begin position="1"/>
        <end position="19"/>
    </location>
</feature>
<gene>
    <name evidence="2" type="ORF">SAMN04488519_102199</name>
</gene>
<organism evidence="2 3">
    <name type="scientific">Algoriphagus ornithinivorans</name>
    <dbReference type="NCBI Taxonomy" id="226506"/>
    <lineage>
        <taxon>Bacteria</taxon>
        <taxon>Pseudomonadati</taxon>
        <taxon>Bacteroidota</taxon>
        <taxon>Cytophagia</taxon>
        <taxon>Cytophagales</taxon>
        <taxon>Cyclobacteriaceae</taxon>
        <taxon>Algoriphagus</taxon>
    </lineage>
</organism>
<accession>A0A1I5C938</accession>
<evidence type="ECO:0000313" key="3">
    <source>
        <dbReference type="Proteomes" id="UP000199564"/>
    </source>
</evidence>
<dbReference type="STRING" id="226506.SAMN04488519_102199"/>
<dbReference type="EMBL" id="FOVW01000002">
    <property type="protein sequence ID" value="SFN83545.1"/>
    <property type="molecule type" value="Genomic_DNA"/>
</dbReference>
<evidence type="ECO:0000256" key="1">
    <source>
        <dbReference type="SAM" id="SignalP"/>
    </source>
</evidence>
<evidence type="ECO:0000313" key="2">
    <source>
        <dbReference type="EMBL" id="SFN83545.1"/>
    </source>
</evidence>
<dbReference type="Proteomes" id="UP000199564">
    <property type="component" value="Unassembled WGS sequence"/>
</dbReference>